<dbReference type="PANTHER" id="PTHR15239:SF6">
    <property type="entry name" value="RIBOSOME QUALITY CONTROL COMPLEX SUBUNIT NEMF"/>
    <property type="match status" value="1"/>
</dbReference>
<evidence type="ECO:0000313" key="2">
    <source>
        <dbReference type="WBParaSite" id="PDA_v2.g10838.t1"/>
    </source>
</evidence>
<dbReference type="GO" id="GO:0043023">
    <property type="term" value="F:ribosomal large subunit binding"/>
    <property type="evidence" value="ECO:0007669"/>
    <property type="project" value="TreeGrafter"/>
</dbReference>
<dbReference type="AlphaFoldDB" id="A0A914P6S7"/>
<dbReference type="GO" id="GO:0072344">
    <property type="term" value="P:rescue of stalled ribosome"/>
    <property type="evidence" value="ECO:0007669"/>
    <property type="project" value="TreeGrafter"/>
</dbReference>
<dbReference type="GO" id="GO:1990112">
    <property type="term" value="C:RQC complex"/>
    <property type="evidence" value="ECO:0007669"/>
    <property type="project" value="TreeGrafter"/>
</dbReference>
<organism evidence="1 2">
    <name type="scientific">Panagrolaimus davidi</name>
    <dbReference type="NCBI Taxonomy" id="227884"/>
    <lineage>
        <taxon>Eukaryota</taxon>
        <taxon>Metazoa</taxon>
        <taxon>Ecdysozoa</taxon>
        <taxon>Nematoda</taxon>
        <taxon>Chromadorea</taxon>
        <taxon>Rhabditida</taxon>
        <taxon>Tylenchina</taxon>
        <taxon>Panagrolaimomorpha</taxon>
        <taxon>Panagrolaimoidea</taxon>
        <taxon>Panagrolaimidae</taxon>
        <taxon>Panagrolaimus</taxon>
    </lineage>
</organism>
<keyword evidence="1" id="KW-1185">Reference proteome</keyword>
<dbReference type="GO" id="GO:0000049">
    <property type="term" value="F:tRNA binding"/>
    <property type="evidence" value="ECO:0007669"/>
    <property type="project" value="TreeGrafter"/>
</dbReference>
<name>A0A914P6S7_9BILA</name>
<dbReference type="GO" id="GO:1990116">
    <property type="term" value="P:ribosome-associated ubiquitin-dependent protein catabolic process"/>
    <property type="evidence" value="ECO:0007669"/>
    <property type="project" value="TreeGrafter"/>
</dbReference>
<dbReference type="Proteomes" id="UP000887578">
    <property type="component" value="Unplaced"/>
</dbReference>
<dbReference type="Gene3D" id="2.30.310.10">
    <property type="entry name" value="ibrinogen binding protein from staphylococcus aureus domain"/>
    <property type="match status" value="1"/>
</dbReference>
<dbReference type="PANTHER" id="PTHR15239">
    <property type="entry name" value="NUCLEAR EXPORT MEDIATOR FACTOR NEMF"/>
    <property type="match status" value="1"/>
</dbReference>
<dbReference type="WBParaSite" id="PDA_v2.g10838.t1">
    <property type="protein sequence ID" value="PDA_v2.g10838.t1"/>
    <property type="gene ID" value="PDA_v2.g10838"/>
</dbReference>
<accession>A0A914P6S7</accession>
<sequence length="289" mass="33245">MHYRPEQKAIILFESGARIHQTTHDWPKSTLPSQFSMKFRKHINQKRLISIKQLGVDRIVDMQFGEEERACHVIVELYDRGNIILTDNNYIILNVLRPRTDKDTDVRFSVREKYQIERARQLAYLPSEETIGLFLNHAKKGEILRKALIKHVPFSSALLDHVLISVGLPADCKIGIDLDGSLASIEKVKEALKLAEEIQENIHKNPTKGYICYQTHQLGDGTVAETYHEYHPYNFSQFTLPTSKFGVHEYPTFSEAIDKFYSVLDEQKAEQKALAAEKQALKASVRSFF</sequence>
<dbReference type="Pfam" id="PF05833">
    <property type="entry name" value="NFACT_N"/>
    <property type="match status" value="1"/>
</dbReference>
<protein>
    <submittedName>
        <fullName evidence="2">Uncharacterized protein</fullName>
    </submittedName>
</protein>
<reference evidence="2" key="1">
    <citation type="submission" date="2022-11" db="UniProtKB">
        <authorList>
            <consortium name="WormBaseParasite"/>
        </authorList>
    </citation>
    <scope>IDENTIFICATION</scope>
</reference>
<dbReference type="InterPro" id="IPR051608">
    <property type="entry name" value="RQC_Subunit_NEMF"/>
</dbReference>
<proteinExistence type="predicted"/>
<evidence type="ECO:0000313" key="1">
    <source>
        <dbReference type="Proteomes" id="UP000887578"/>
    </source>
</evidence>